<dbReference type="EMBL" id="MOKI01000058">
    <property type="protein sequence ID" value="OJR50700.1"/>
    <property type="molecule type" value="Genomic_DNA"/>
</dbReference>
<reference evidence="1 2" key="1">
    <citation type="submission" date="2016-10" db="EMBL/GenBank/DDBJ databases">
        <title>Comprehensive resistome analysis reveals the prevalence of NDM and MCR-1 in Chinese poultry production.</title>
        <authorList>
            <person name="Wang Y."/>
            <person name="Zhang R."/>
            <person name="Li J."/>
            <person name="Wu Z."/>
            <person name="Wenjuan Y."/>
            <person name="Schwarz S."/>
            <person name="Tyrrell J."/>
            <person name="Zheng Y."/>
            <person name="Wang S."/>
            <person name="Shen Z."/>
            <person name="Liu Z."/>
            <person name="Lei L."/>
            <person name="Li M."/>
            <person name="Zhang Q."/>
            <person name="Wu C."/>
            <person name="Zhang Q."/>
            <person name="Wu Y."/>
            <person name="Walsh T."/>
            <person name="Shen J."/>
        </authorList>
    </citation>
    <scope>NUCLEOTIDE SEQUENCE [LARGE SCALE GENOMIC DNA]</scope>
    <source>
        <strain evidence="1 2">570</strain>
    </source>
</reference>
<evidence type="ECO:0000313" key="1">
    <source>
        <dbReference type="EMBL" id="OJR50700.1"/>
    </source>
</evidence>
<evidence type="ECO:0000313" key="2">
    <source>
        <dbReference type="Proteomes" id="UP000184277"/>
    </source>
</evidence>
<proteinExistence type="predicted"/>
<protein>
    <submittedName>
        <fullName evidence="1">Uncharacterized protein</fullName>
    </submittedName>
</protein>
<gene>
    <name evidence="1" type="ORF">BK383_24280</name>
</gene>
<organism evidence="1 2">
    <name type="scientific">Escherichia coli</name>
    <dbReference type="NCBI Taxonomy" id="562"/>
    <lineage>
        <taxon>Bacteria</taxon>
        <taxon>Pseudomonadati</taxon>
        <taxon>Pseudomonadota</taxon>
        <taxon>Gammaproteobacteria</taxon>
        <taxon>Enterobacterales</taxon>
        <taxon>Enterobacteriaceae</taxon>
        <taxon>Escherichia</taxon>
    </lineage>
</organism>
<dbReference type="RefSeq" id="WP_023156363.1">
    <property type="nucleotide sequence ID" value="NZ_AP021890.1"/>
</dbReference>
<sequence length="235" mass="26435">MGTEIENKQLEINTPSTVSSYTAEKNSNSSVTEVASSFAAILIIVVIVVLILCLLQKMHVAITRFFEFIISVPWYKRTVLIVIGAISTYLTTKVPTSYSFLPIIIGYITTFAFNEFASKKDIEKAKAPLEEDIIGKEKTIVLFRRIIEEKKNIFQEIIINRINACVRITGKNDSDTLRKLKIKICELQDIIFAEKTFTETPDEAIRRYENSVSGDVDMAAQTMFGDSRSEQATAA</sequence>
<comment type="caution">
    <text evidence="1">The sequence shown here is derived from an EMBL/GenBank/DDBJ whole genome shotgun (WGS) entry which is preliminary data.</text>
</comment>
<accession>A0A1M2HQS5</accession>
<dbReference type="AlphaFoldDB" id="A0A1M2HQS5"/>
<dbReference type="Proteomes" id="UP000184277">
    <property type="component" value="Unassembled WGS sequence"/>
</dbReference>
<name>A0A1M2HQS5_ECOLX</name>